<keyword evidence="2" id="KW-0812">Transmembrane</keyword>
<keyword evidence="2" id="KW-0472">Membrane</keyword>
<comment type="caution">
    <text evidence="3">The sequence shown here is derived from an EMBL/GenBank/DDBJ whole genome shotgun (WGS) entry which is preliminary data.</text>
</comment>
<proteinExistence type="predicted"/>
<dbReference type="InterPro" id="IPR029058">
    <property type="entry name" value="AB_hydrolase_fold"/>
</dbReference>
<dbReference type="OrthoDB" id="155976at2759"/>
<dbReference type="AlphaFoldDB" id="A0A9P8S0E3"/>
<keyword evidence="1" id="KW-0378">Hydrolase</keyword>
<sequence>MYRQFHDKSQNCKNISQNKVNNLSILYNILSRYCTQSQVQVQILYSTNNQCDTTDIITKFTIQKMLGILLAQYPIVLIHGFSSSAYYMSQMKSIISREMPDAPVINCEIGNGYWTSIFMDVSKQVNLLAQCIIDHNVSESGYIGVGHSQGAYLMRTLLEEHNHKMSPMIRLISLSGPQGGFFCGVKSKCKGQYLSWFQKKIVFWLEYSRLGQYAVVASQYWRNPYKLQSYAKYAKSLPLVDNIRDFDNQRKTNFMSVDKIVLFGGPTDEVISPWQSAFFGTWKDGTDAEVDLYNEREEYKQDTFGLKSMVEQNRVFFEETDLHHGDYITDENFIVTRLVPYLKTN</sequence>
<accession>A0A9P8S0E3</accession>
<dbReference type="Pfam" id="PF02089">
    <property type="entry name" value="Palm_thioest"/>
    <property type="match status" value="1"/>
</dbReference>
<dbReference type="GeneID" id="94295372"/>
<dbReference type="Gene3D" id="3.40.50.1820">
    <property type="entry name" value="alpha/beta hydrolase"/>
    <property type="match status" value="1"/>
</dbReference>
<reference evidence="3 4" key="1">
    <citation type="journal article" date="2014" name="PLoS Genet.">
        <title>The Genome of Spironucleus salmonicida Highlights a Fish Pathogen Adapted to Fluctuating Environments.</title>
        <authorList>
            <person name="Xu F."/>
            <person name="Jerlstrom-Hultqvist J."/>
            <person name="Einarsson E."/>
            <person name="Astvaldsson A."/>
            <person name="Svard S.G."/>
            <person name="Andersson J.O."/>
        </authorList>
    </citation>
    <scope>NUCLEOTIDE SEQUENCE [LARGE SCALE GENOMIC DNA]</scope>
    <source>
        <strain evidence="3 4">ATCC 50377</strain>
    </source>
</reference>
<evidence type="ECO:0000256" key="2">
    <source>
        <dbReference type="SAM" id="Phobius"/>
    </source>
</evidence>
<dbReference type="EMBL" id="AUWU02000002">
    <property type="protein sequence ID" value="KAH0575825.1"/>
    <property type="molecule type" value="Genomic_DNA"/>
</dbReference>
<gene>
    <name evidence="3" type="ORF">SS50377_21349</name>
</gene>
<keyword evidence="2" id="KW-1133">Transmembrane helix</keyword>
<dbReference type="PANTHER" id="PTHR11247">
    <property type="entry name" value="PALMITOYL-PROTEIN THIOESTERASE/DOLICHYLDIPHOSPHATASE 1"/>
    <property type="match status" value="1"/>
</dbReference>
<dbReference type="PANTHER" id="PTHR11247:SF8">
    <property type="entry name" value="PALMITOYL-PROTEIN THIOESTERASE 1"/>
    <property type="match status" value="1"/>
</dbReference>
<dbReference type="KEGG" id="ssao:94295372"/>
<evidence type="ECO:0000256" key="1">
    <source>
        <dbReference type="ARBA" id="ARBA00022801"/>
    </source>
</evidence>
<dbReference type="SUPFAM" id="SSF53474">
    <property type="entry name" value="alpha/beta-Hydrolases"/>
    <property type="match status" value="1"/>
</dbReference>
<name>A0A9P8S0E3_9EUKA</name>
<keyword evidence="4" id="KW-1185">Reference proteome</keyword>
<organism evidence="3 4">
    <name type="scientific">Spironucleus salmonicida</name>
    <dbReference type="NCBI Taxonomy" id="348837"/>
    <lineage>
        <taxon>Eukaryota</taxon>
        <taxon>Metamonada</taxon>
        <taxon>Diplomonadida</taxon>
        <taxon>Hexamitidae</taxon>
        <taxon>Hexamitinae</taxon>
        <taxon>Spironucleus</taxon>
    </lineage>
</organism>
<dbReference type="Proteomes" id="UP000018208">
    <property type="component" value="Unassembled WGS sequence"/>
</dbReference>
<dbReference type="RefSeq" id="XP_067766598.1">
    <property type="nucleotide sequence ID" value="XM_067905281.1"/>
</dbReference>
<protein>
    <submittedName>
        <fullName evidence="3">Palmitoyl-protein thioesterase</fullName>
    </submittedName>
</protein>
<feature type="transmembrane region" description="Helical" evidence="2">
    <location>
        <begin position="66"/>
        <end position="88"/>
    </location>
</feature>
<dbReference type="GO" id="GO:0016790">
    <property type="term" value="F:thiolester hydrolase activity"/>
    <property type="evidence" value="ECO:0007669"/>
    <property type="project" value="TreeGrafter"/>
</dbReference>
<evidence type="ECO:0000313" key="4">
    <source>
        <dbReference type="Proteomes" id="UP000018208"/>
    </source>
</evidence>
<dbReference type="GO" id="GO:0005764">
    <property type="term" value="C:lysosome"/>
    <property type="evidence" value="ECO:0007669"/>
    <property type="project" value="TreeGrafter"/>
</dbReference>
<evidence type="ECO:0000313" key="3">
    <source>
        <dbReference type="EMBL" id="KAH0575825.1"/>
    </source>
</evidence>